<organism evidence="6 7">
    <name type="scientific">Saccharopolyspora antimicrobica</name>
    <dbReference type="NCBI Taxonomy" id="455193"/>
    <lineage>
        <taxon>Bacteria</taxon>
        <taxon>Bacillati</taxon>
        <taxon>Actinomycetota</taxon>
        <taxon>Actinomycetes</taxon>
        <taxon>Pseudonocardiales</taxon>
        <taxon>Pseudonocardiaceae</taxon>
        <taxon>Saccharopolyspora</taxon>
    </lineage>
</organism>
<dbReference type="InterPro" id="IPR001077">
    <property type="entry name" value="COMT_C"/>
</dbReference>
<dbReference type="Gene3D" id="3.40.50.150">
    <property type="entry name" value="Vaccinia Virus protein VP39"/>
    <property type="match status" value="1"/>
</dbReference>
<evidence type="ECO:0000313" key="8">
    <source>
        <dbReference type="Proteomes" id="UP000270697"/>
    </source>
</evidence>
<dbReference type="Pfam" id="PF00891">
    <property type="entry name" value="Methyltransf_2"/>
    <property type="match status" value="1"/>
</dbReference>
<reference evidence="6 7" key="1">
    <citation type="submission" date="2016-10" db="EMBL/GenBank/DDBJ databases">
        <authorList>
            <person name="de Groot N.N."/>
        </authorList>
    </citation>
    <scope>NUCLEOTIDE SEQUENCE [LARGE SCALE GENOMIC DNA]</scope>
    <source>
        <strain evidence="6 7">CPCC 201259</strain>
    </source>
</reference>
<dbReference type="OrthoDB" id="582216at2"/>
<dbReference type="InterPro" id="IPR036390">
    <property type="entry name" value="WH_DNA-bd_sf"/>
</dbReference>
<sequence length="326" mass="35169">MSAASTPERIVDIAIGYMGAKQLFAAARTGIFRELTAGERSIEQLATGTGLSEQTARILADGMNALGLLDRHDGLYRLAPDAAEFLSGDGETDLHPFLGFLNEISFGHWSQFDATVDTAEPGDLQMDEKRWATFMAGVMRYNALHAAMLTRSFDFAPYRDMLDFGGLSPAFAIGAMRANPELSVRFTFAPDFTDGITGALESAGLSGRARIDPAPTDTADPGGAHDIVMLNHVIHRFSAEQNRAILGRARAAAQDGATLLLLDFLLDDDERQRGIDALHAAEYLVIDGTVVYPAAEVFGWLRETGWQPREVLELPGSPRVIVAAAG</sequence>
<keyword evidence="8" id="KW-1185">Reference proteome</keyword>
<keyword evidence="1 6" id="KW-0489">Methyltransferase</keyword>
<dbReference type="AlphaFoldDB" id="A0A1I4SMP5"/>
<dbReference type="InterPro" id="IPR029063">
    <property type="entry name" value="SAM-dependent_MTases_sf"/>
</dbReference>
<gene>
    <name evidence="5" type="ORF">ATL45_6228</name>
    <name evidence="6" type="ORF">SAMN05421805_1011061</name>
</gene>
<dbReference type="PANTHER" id="PTHR43712:SF2">
    <property type="entry name" value="O-METHYLTRANSFERASE CICE"/>
    <property type="match status" value="1"/>
</dbReference>
<evidence type="ECO:0000313" key="5">
    <source>
        <dbReference type="EMBL" id="RKT87806.1"/>
    </source>
</evidence>
<feature type="domain" description="O-methyltransferase C-terminal" evidence="4">
    <location>
        <begin position="126"/>
        <end position="286"/>
    </location>
</feature>
<evidence type="ECO:0000259" key="4">
    <source>
        <dbReference type="Pfam" id="PF00891"/>
    </source>
</evidence>
<keyword evidence="3" id="KW-0949">S-adenosyl-L-methionine</keyword>
<dbReference type="GO" id="GO:0008171">
    <property type="term" value="F:O-methyltransferase activity"/>
    <property type="evidence" value="ECO:0007669"/>
    <property type="project" value="InterPro"/>
</dbReference>
<dbReference type="Proteomes" id="UP000199398">
    <property type="component" value="Unassembled WGS sequence"/>
</dbReference>
<dbReference type="EMBL" id="RBXX01000002">
    <property type="protein sequence ID" value="RKT87806.1"/>
    <property type="molecule type" value="Genomic_DNA"/>
</dbReference>
<dbReference type="PROSITE" id="PS51683">
    <property type="entry name" value="SAM_OMT_II"/>
    <property type="match status" value="1"/>
</dbReference>
<dbReference type="InterPro" id="IPR036388">
    <property type="entry name" value="WH-like_DNA-bd_sf"/>
</dbReference>
<dbReference type="GO" id="GO:0032259">
    <property type="term" value="P:methylation"/>
    <property type="evidence" value="ECO:0007669"/>
    <property type="project" value="UniProtKB-KW"/>
</dbReference>
<dbReference type="PANTHER" id="PTHR43712">
    <property type="entry name" value="PUTATIVE (AFU_ORTHOLOGUE AFUA_4G14580)-RELATED"/>
    <property type="match status" value="1"/>
</dbReference>
<proteinExistence type="predicted"/>
<keyword evidence="2 6" id="KW-0808">Transferase</keyword>
<evidence type="ECO:0000256" key="3">
    <source>
        <dbReference type="ARBA" id="ARBA00022691"/>
    </source>
</evidence>
<dbReference type="SUPFAM" id="SSF46785">
    <property type="entry name" value="Winged helix' DNA-binding domain"/>
    <property type="match status" value="1"/>
</dbReference>
<dbReference type="InterPro" id="IPR016461">
    <property type="entry name" value="COMT-like"/>
</dbReference>
<dbReference type="SUPFAM" id="SSF53335">
    <property type="entry name" value="S-adenosyl-L-methionine-dependent methyltransferases"/>
    <property type="match status" value="1"/>
</dbReference>
<evidence type="ECO:0000256" key="1">
    <source>
        <dbReference type="ARBA" id="ARBA00022603"/>
    </source>
</evidence>
<accession>A0A1I4SMP5</accession>
<evidence type="ECO:0000256" key="2">
    <source>
        <dbReference type="ARBA" id="ARBA00022679"/>
    </source>
</evidence>
<name>A0A1I4SMP5_9PSEU</name>
<evidence type="ECO:0000313" key="6">
    <source>
        <dbReference type="EMBL" id="SFM65677.1"/>
    </source>
</evidence>
<reference evidence="5 8" key="2">
    <citation type="submission" date="2018-10" db="EMBL/GenBank/DDBJ databases">
        <title>Sequencing the genomes of 1000 actinobacteria strains.</title>
        <authorList>
            <person name="Klenk H.-P."/>
        </authorList>
    </citation>
    <scope>NUCLEOTIDE SEQUENCE [LARGE SCALE GENOMIC DNA]</scope>
    <source>
        <strain evidence="5 8">DSM 45119</strain>
    </source>
</reference>
<evidence type="ECO:0000313" key="7">
    <source>
        <dbReference type="Proteomes" id="UP000199398"/>
    </source>
</evidence>
<dbReference type="STRING" id="455193.SAMN05421805_1011061"/>
<dbReference type="RefSeq" id="WP_093146468.1">
    <property type="nucleotide sequence ID" value="NZ_FOUP01000001.1"/>
</dbReference>
<dbReference type="Proteomes" id="UP000270697">
    <property type="component" value="Unassembled WGS sequence"/>
</dbReference>
<protein>
    <submittedName>
        <fullName evidence="6">O-methyltransferase</fullName>
    </submittedName>
</protein>
<dbReference type="EMBL" id="FOUP01000001">
    <property type="protein sequence ID" value="SFM65677.1"/>
    <property type="molecule type" value="Genomic_DNA"/>
</dbReference>
<dbReference type="Gene3D" id="1.10.10.10">
    <property type="entry name" value="Winged helix-like DNA-binding domain superfamily/Winged helix DNA-binding domain"/>
    <property type="match status" value="1"/>
</dbReference>